<reference evidence="3 4" key="1">
    <citation type="submission" date="2018-10" db="EMBL/GenBank/DDBJ databases">
        <title>Xanthobacter tagetidis genome sequencing and assembly.</title>
        <authorList>
            <person name="Maclea K.S."/>
            <person name="Goen A.E."/>
            <person name="Fatima S.A."/>
        </authorList>
    </citation>
    <scope>NUCLEOTIDE SEQUENCE [LARGE SCALE GENOMIC DNA]</scope>
    <source>
        <strain evidence="3 4">ATCC 700314</strain>
    </source>
</reference>
<feature type="compositionally biased region" description="Pro residues" evidence="1">
    <location>
        <begin position="119"/>
        <end position="153"/>
    </location>
</feature>
<evidence type="ECO:0000256" key="1">
    <source>
        <dbReference type="SAM" id="MobiDB-lite"/>
    </source>
</evidence>
<dbReference type="InterPro" id="IPR011990">
    <property type="entry name" value="TPR-like_helical_dom_sf"/>
</dbReference>
<evidence type="ECO:0000313" key="4">
    <source>
        <dbReference type="Proteomes" id="UP000269692"/>
    </source>
</evidence>
<dbReference type="SMART" id="SM00671">
    <property type="entry name" value="SEL1"/>
    <property type="match status" value="3"/>
</dbReference>
<dbReference type="InterPro" id="IPR006597">
    <property type="entry name" value="Sel1-like"/>
</dbReference>
<sequence length="588" mass="62175">MEDEAAGPGHAVIDLGRPVTHAPVLLAFRRLDGEPRDLGPDGWQSGLTWIEGRPVDGGAGSQVRVGPEVVDHIAELVMVEILDDQTGSLGTVSWPALTRSAALPRGVRLSRSTSAPSSTPEPTPDPKPAPTPASPPRLPPVTPPAPPPLPPLPDLSKAPELGMEPQHQAASTAGGRGTGVRRLPAPAWAALLLLALFVLAAILAGSGRHGYELTLAAEPHFRETSRNVFAPAAVDAEIRRAAWVRLFEGWLLRTPPAANLEASVPWLRVRLLAEDSTRRRYVLTLDGTVLPQQPAQTGAITMAAVPGGALATRQVSVARLPPPPTPSADPPSAPAAPPPAPSTSDAGDQCDFLLALEGDPDLPYQPERTFSAAPVAQRMAEGIDACTRARAEARDARDQRRYTFQLGRAYSGRALDRGRGGDNAGAFADMDVARGLWESAARAGSLPAKRQMGILYRGSYNGGGITYVQPNTRRAFDYFFDAANAGYVTAMRDAGAMLLYGADGLAQDIRGGEALLRRAIDAGDADSMSLLGRSLYFGDPPGLAKNTAEGLGLVQQSCVKPNDQTRRFFNQEIQRGRLGAAQRPAGCE</sequence>
<comment type="caution">
    <text evidence="3">The sequence shown here is derived from an EMBL/GenBank/DDBJ whole genome shotgun (WGS) entry which is preliminary data.</text>
</comment>
<feature type="region of interest" description="Disordered" evidence="1">
    <location>
        <begin position="105"/>
        <end position="178"/>
    </location>
</feature>
<dbReference type="AlphaFoldDB" id="A0A3L7ACT7"/>
<keyword evidence="4" id="KW-1185">Reference proteome</keyword>
<evidence type="ECO:0000256" key="2">
    <source>
        <dbReference type="SAM" id="Phobius"/>
    </source>
</evidence>
<protein>
    <submittedName>
        <fullName evidence="3">Sel1 repeat family protein</fullName>
    </submittedName>
</protein>
<evidence type="ECO:0000313" key="3">
    <source>
        <dbReference type="EMBL" id="RLP78199.1"/>
    </source>
</evidence>
<name>A0A3L7ACT7_9HYPH</name>
<dbReference type="RefSeq" id="WP_121623665.1">
    <property type="nucleotide sequence ID" value="NZ_JBAFVW010000012.1"/>
</dbReference>
<dbReference type="EMBL" id="RCTF01000009">
    <property type="protein sequence ID" value="RLP78199.1"/>
    <property type="molecule type" value="Genomic_DNA"/>
</dbReference>
<proteinExistence type="predicted"/>
<dbReference type="SUPFAM" id="SSF81901">
    <property type="entry name" value="HCP-like"/>
    <property type="match status" value="1"/>
</dbReference>
<keyword evidence="2" id="KW-0812">Transmembrane</keyword>
<feature type="transmembrane region" description="Helical" evidence="2">
    <location>
        <begin position="185"/>
        <end position="205"/>
    </location>
</feature>
<organism evidence="3 4">
    <name type="scientific">Xanthobacter tagetidis</name>
    <dbReference type="NCBI Taxonomy" id="60216"/>
    <lineage>
        <taxon>Bacteria</taxon>
        <taxon>Pseudomonadati</taxon>
        <taxon>Pseudomonadota</taxon>
        <taxon>Alphaproteobacteria</taxon>
        <taxon>Hyphomicrobiales</taxon>
        <taxon>Xanthobacteraceae</taxon>
        <taxon>Xanthobacter</taxon>
    </lineage>
</organism>
<feature type="compositionally biased region" description="Pro residues" evidence="1">
    <location>
        <begin position="320"/>
        <end position="341"/>
    </location>
</feature>
<keyword evidence="2" id="KW-1133">Transmembrane helix</keyword>
<gene>
    <name evidence="3" type="ORF">D9R14_12495</name>
</gene>
<accession>A0A3L7ACT7</accession>
<dbReference type="Proteomes" id="UP000269692">
    <property type="component" value="Unassembled WGS sequence"/>
</dbReference>
<feature type="region of interest" description="Disordered" evidence="1">
    <location>
        <begin position="318"/>
        <end position="348"/>
    </location>
</feature>
<dbReference type="Gene3D" id="1.25.40.10">
    <property type="entry name" value="Tetratricopeptide repeat domain"/>
    <property type="match status" value="1"/>
</dbReference>
<feature type="compositionally biased region" description="Low complexity" evidence="1">
    <location>
        <begin position="109"/>
        <end position="118"/>
    </location>
</feature>
<keyword evidence="2" id="KW-0472">Membrane</keyword>